<gene>
    <name evidence="3" type="ORF">V1479_10065</name>
</gene>
<dbReference type="Gene3D" id="1.10.472.20">
    <property type="entry name" value="Nitrile hydratase, beta subunit"/>
    <property type="match status" value="1"/>
</dbReference>
<dbReference type="SUPFAM" id="SSF50090">
    <property type="entry name" value="Electron transport accessory proteins"/>
    <property type="match status" value="1"/>
</dbReference>
<keyword evidence="4" id="KW-1185">Reference proteome</keyword>
<proteinExistence type="predicted"/>
<evidence type="ECO:0000259" key="2">
    <source>
        <dbReference type="Pfam" id="PF21006"/>
    </source>
</evidence>
<dbReference type="InterPro" id="IPR008990">
    <property type="entry name" value="Elect_transpt_acc-like_dom_sf"/>
</dbReference>
<protein>
    <submittedName>
        <fullName evidence="3">Nitrile hydratase accessory protein</fullName>
    </submittedName>
</protein>
<dbReference type="InterPro" id="IPR042262">
    <property type="entry name" value="CN_hydtase_beta_C"/>
</dbReference>
<dbReference type="EMBL" id="JAZHFV010000002">
    <property type="protein sequence ID" value="MEX4007648.1"/>
    <property type="molecule type" value="Genomic_DNA"/>
</dbReference>
<comment type="caution">
    <text evidence="3">The sequence shown here is derived from an EMBL/GenBank/DDBJ whole genome shotgun (WGS) entry which is preliminary data.</text>
</comment>
<organism evidence="3 4">
    <name type="scientific">Neoaquamicrobium sediminum</name>
    <dbReference type="NCBI Taxonomy" id="1849104"/>
    <lineage>
        <taxon>Bacteria</taxon>
        <taxon>Pseudomonadati</taxon>
        <taxon>Pseudomonadota</taxon>
        <taxon>Alphaproteobacteria</taxon>
        <taxon>Hyphomicrobiales</taxon>
        <taxon>Phyllobacteriaceae</taxon>
        <taxon>Neoaquamicrobium</taxon>
    </lineage>
</organism>
<sequence length="130" mass="13898">MNRPDTPPADPKPFDAPWQAQAFALVVALHERGVFTWAEWAEALGAEVHRADAAPDGHDYYEHWLAALEALLGRKGIALPAQVEELADAWQRAAHATPHGSPILLANDPSGGPWPAQVLGPQANSSSSGR</sequence>
<accession>A0ABV3WU04</accession>
<reference evidence="3 4" key="1">
    <citation type="submission" date="2024-01" db="EMBL/GenBank/DDBJ databases">
        <title>New evidence supports the origin of RcGTA from prophage.</title>
        <authorList>
            <person name="Xu Y."/>
            <person name="Liu B."/>
            <person name="Chen F."/>
        </authorList>
    </citation>
    <scope>NUCLEOTIDE SEQUENCE [LARGE SCALE GENOMIC DNA]</scope>
    <source>
        <strain evidence="3 4">CBW1107-2</strain>
    </source>
</reference>
<dbReference type="InterPro" id="IPR049054">
    <property type="entry name" value="CN_hydtase_beta-like_N"/>
</dbReference>
<evidence type="ECO:0000256" key="1">
    <source>
        <dbReference type="SAM" id="MobiDB-lite"/>
    </source>
</evidence>
<name>A0ABV3WU04_9HYPH</name>
<dbReference type="RefSeq" id="WP_368802763.1">
    <property type="nucleotide sequence ID" value="NZ_JAZHFV010000002.1"/>
</dbReference>
<dbReference type="NCBIfam" id="TIGR03889">
    <property type="entry name" value="nitrile_acc"/>
    <property type="match status" value="1"/>
</dbReference>
<dbReference type="InterPro" id="IPR023808">
    <property type="entry name" value="Nitrile_Hydratase_acc_put"/>
</dbReference>
<dbReference type="Proteomes" id="UP001559025">
    <property type="component" value="Unassembled WGS sequence"/>
</dbReference>
<dbReference type="Pfam" id="PF21006">
    <property type="entry name" value="NHase_beta_N"/>
    <property type="match status" value="1"/>
</dbReference>
<evidence type="ECO:0000313" key="3">
    <source>
        <dbReference type="EMBL" id="MEX4007648.1"/>
    </source>
</evidence>
<feature type="region of interest" description="Disordered" evidence="1">
    <location>
        <begin position="99"/>
        <end position="130"/>
    </location>
</feature>
<evidence type="ECO:0000313" key="4">
    <source>
        <dbReference type="Proteomes" id="UP001559025"/>
    </source>
</evidence>
<feature type="domain" description="Nitrile hydratase beta subunit-like N-terminal" evidence="2">
    <location>
        <begin position="9"/>
        <end position="90"/>
    </location>
</feature>